<proteinExistence type="predicted"/>
<feature type="domain" description="Sulfatase-modifying factor enzyme-like" evidence="2">
    <location>
        <begin position="46"/>
        <end position="290"/>
    </location>
</feature>
<dbReference type="InterPro" id="IPR005532">
    <property type="entry name" value="SUMF_dom"/>
</dbReference>
<feature type="region of interest" description="Disordered" evidence="1">
    <location>
        <begin position="272"/>
        <end position="292"/>
    </location>
</feature>
<dbReference type="Gene3D" id="3.90.1580.10">
    <property type="entry name" value="paralog of FGE (formylglycine-generating enzyme)"/>
    <property type="match status" value="1"/>
</dbReference>
<evidence type="ECO:0000259" key="2">
    <source>
        <dbReference type="Pfam" id="PF03781"/>
    </source>
</evidence>
<dbReference type="InterPro" id="IPR042095">
    <property type="entry name" value="SUMF_sf"/>
</dbReference>
<dbReference type="AlphaFoldDB" id="A0A1M6KD03"/>
<sequence>MQYLKRLIGLSFLCFLLLGSTQYEIRTESEFHPYSERIPHSDLEIKMVPIEGGTFLMGSPNTEKGRNSDEGPQRRVRVNSFWMGAYEITWEQYTQFLDDNAQNISERSITLRDGSKMVVDGVATATPMYIDMSFGMGKEGYPAINMTQYAAAMYAKWLFAKTGRFYRLPTEAEWEYACRSGSNTAYHFGNDESQLAKYAWFKSNSNEKYHKVGSKSPNAYGLYDMHGNVAEWTMDEYKADYFKSLKGNPSSNPLFEPTQLYPRSVRGGSWMDPAEDLRSANRHGSSKKWKQRDPQMPKSIWWLTDAPFIGFRLVRPKETPSKQEIEKYWLSVMEDF</sequence>
<dbReference type="InterPro" id="IPR051043">
    <property type="entry name" value="Sulfatase_Mod_Factor_Kinase"/>
</dbReference>
<dbReference type="GO" id="GO:0120147">
    <property type="term" value="F:formylglycine-generating oxidase activity"/>
    <property type="evidence" value="ECO:0007669"/>
    <property type="project" value="TreeGrafter"/>
</dbReference>
<evidence type="ECO:0000313" key="4">
    <source>
        <dbReference type="Proteomes" id="UP000184543"/>
    </source>
</evidence>
<gene>
    <name evidence="3" type="ORF">SAMN04488513_10618</name>
</gene>
<dbReference type="PANTHER" id="PTHR23150">
    <property type="entry name" value="SULFATASE MODIFYING FACTOR 1, 2"/>
    <property type="match status" value="1"/>
</dbReference>
<evidence type="ECO:0000313" key="3">
    <source>
        <dbReference type="EMBL" id="SHJ56843.1"/>
    </source>
</evidence>
<reference evidence="4" key="1">
    <citation type="submission" date="2016-11" db="EMBL/GenBank/DDBJ databases">
        <authorList>
            <person name="Varghese N."/>
            <person name="Submissions S."/>
        </authorList>
    </citation>
    <scope>NUCLEOTIDE SEQUENCE [LARGE SCALE GENOMIC DNA]</scope>
    <source>
        <strain evidence="4">DSM 19858</strain>
    </source>
</reference>
<dbReference type="OrthoDB" id="9768004at2"/>
<dbReference type="InterPro" id="IPR016187">
    <property type="entry name" value="CTDL_fold"/>
</dbReference>
<name>A0A1M6KD03_9FLAO</name>
<dbReference type="Proteomes" id="UP000184543">
    <property type="component" value="Unassembled WGS sequence"/>
</dbReference>
<dbReference type="SUPFAM" id="SSF56436">
    <property type="entry name" value="C-type lectin-like"/>
    <property type="match status" value="1"/>
</dbReference>
<dbReference type="PANTHER" id="PTHR23150:SF19">
    <property type="entry name" value="FORMYLGLYCINE-GENERATING ENZYME"/>
    <property type="match status" value="1"/>
</dbReference>
<organism evidence="3 4">
    <name type="scientific">Pseudozobellia thermophila</name>
    <dbReference type="NCBI Taxonomy" id="192903"/>
    <lineage>
        <taxon>Bacteria</taxon>
        <taxon>Pseudomonadati</taxon>
        <taxon>Bacteroidota</taxon>
        <taxon>Flavobacteriia</taxon>
        <taxon>Flavobacteriales</taxon>
        <taxon>Flavobacteriaceae</taxon>
        <taxon>Pseudozobellia</taxon>
    </lineage>
</organism>
<dbReference type="EMBL" id="FQYU01000006">
    <property type="protein sequence ID" value="SHJ56843.1"/>
    <property type="molecule type" value="Genomic_DNA"/>
</dbReference>
<keyword evidence="4" id="KW-1185">Reference proteome</keyword>
<evidence type="ECO:0000256" key="1">
    <source>
        <dbReference type="SAM" id="MobiDB-lite"/>
    </source>
</evidence>
<feature type="compositionally biased region" description="Basic residues" evidence="1">
    <location>
        <begin position="280"/>
        <end position="290"/>
    </location>
</feature>
<accession>A0A1M6KD03</accession>
<dbReference type="STRING" id="192903.SAMN04488513_10618"/>
<protein>
    <submittedName>
        <fullName evidence="3">Formylglycine-generating enzyme, required for sulfatase activity, contains SUMF1/FGE domain</fullName>
    </submittedName>
</protein>
<dbReference type="Pfam" id="PF03781">
    <property type="entry name" value="FGE-sulfatase"/>
    <property type="match status" value="1"/>
</dbReference>